<evidence type="ECO:0000256" key="3">
    <source>
        <dbReference type="ARBA" id="ARBA00022906"/>
    </source>
</evidence>
<dbReference type="PANTHER" id="PTHR45755:SF4">
    <property type="entry name" value="ZINC TRANSPORTER 7"/>
    <property type="match status" value="1"/>
</dbReference>
<comment type="caution">
    <text evidence="5">Lacks conserved residue(s) required for the propagation of feature annotation.</text>
</comment>
<comment type="caution">
    <text evidence="6">The sequence shown here is derived from an EMBL/GenBank/DDBJ whole genome shotgun (WGS) entry which is preliminary data.</text>
</comment>
<feature type="transmembrane region" description="Helical" evidence="5">
    <location>
        <begin position="64"/>
        <end position="84"/>
    </location>
</feature>
<comment type="similarity">
    <text evidence="1 5">Belongs to the cation diffusion facilitator (CDF) transporter (TC 2.A.4) family. SLC30A subfamily.</text>
</comment>
<comment type="function">
    <text evidence="5">Functions as a zinc transporter.</text>
</comment>
<name>A0A4U1F3Q8_MONMO</name>
<protein>
    <recommendedName>
        <fullName evidence="5">Zinc transporter</fullName>
    </recommendedName>
</protein>
<dbReference type="Proteomes" id="UP000308365">
    <property type="component" value="Unassembled WGS sequence"/>
</dbReference>
<evidence type="ECO:0000256" key="4">
    <source>
        <dbReference type="ARBA" id="ARBA00023065"/>
    </source>
</evidence>
<dbReference type="GO" id="GO:0005794">
    <property type="term" value="C:Golgi apparatus"/>
    <property type="evidence" value="ECO:0007669"/>
    <property type="project" value="UniProtKB-SubCell"/>
</dbReference>
<evidence type="ECO:0000256" key="2">
    <source>
        <dbReference type="ARBA" id="ARBA00022448"/>
    </source>
</evidence>
<keyword evidence="5" id="KW-0472">Membrane</keyword>
<dbReference type="InterPro" id="IPR045316">
    <property type="entry name" value="Msc2-like"/>
</dbReference>
<comment type="subunit">
    <text evidence="5">Homooligomer.</text>
</comment>
<evidence type="ECO:0000256" key="5">
    <source>
        <dbReference type="RuleBase" id="RU369017"/>
    </source>
</evidence>
<keyword evidence="5" id="KW-0333">Golgi apparatus</keyword>
<dbReference type="GO" id="GO:0006882">
    <property type="term" value="P:intracellular zinc ion homeostasis"/>
    <property type="evidence" value="ECO:0007669"/>
    <property type="project" value="InterPro"/>
</dbReference>
<dbReference type="GO" id="GO:0031410">
    <property type="term" value="C:cytoplasmic vesicle"/>
    <property type="evidence" value="ECO:0007669"/>
    <property type="project" value="TreeGrafter"/>
</dbReference>
<evidence type="ECO:0000313" key="6">
    <source>
        <dbReference type="EMBL" id="TKC43854.1"/>
    </source>
</evidence>
<dbReference type="EMBL" id="RWIC01000439">
    <property type="protein sequence ID" value="TKC43854.1"/>
    <property type="molecule type" value="Genomic_DNA"/>
</dbReference>
<accession>A0A4U1F3Q8</accession>
<evidence type="ECO:0000256" key="1">
    <source>
        <dbReference type="ARBA" id="ARBA00008873"/>
    </source>
</evidence>
<sequence length="87" mass="9962">DALRGSGRKSAGSLRGVDPALRRAEKMLPLSIKDDEYKPPKFNLFGKISGWFRSILSDKTSRNLFFFLCLNLSFAFVELLYGIWSNW</sequence>
<keyword evidence="5" id="KW-1133">Transmembrane helix</keyword>
<evidence type="ECO:0000313" key="7">
    <source>
        <dbReference type="Proteomes" id="UP000308365"/>
    </source>
</evidence>
<comment type="subcellular location">
    <subcellularLocation>
        <location evidence="5">Golgi apparatus</location>
        <location evidence="5">trans-Golgi network membrane</location>
        <topology evidence="5">Multi-pass membrane protein</topology>
    </subcellularLocation>
</comment>
<keyword evidence="3" id="KW-0862">Zinc</keyword>
<dbReference type="GO" id="GO:1904257">
    <property type="term" value="P:zinc ion import into Golgi lumen"/>
    <property type="evidence" value="ECO:0007669"/>
    <property type="project" value="TreeGrafter"/>
</dbReference>
<keyword evidence="4 5" id="KW-0406">Ion transport</keyword>
<dbReference type="GO" id="GO:0005385">
    <property type="term" value="F:zinc ion transmembrane transporter activity"/>
    <property type="evidence" value="ECO:0007669"/>
    <property type="project" value="UniProtKB-UniRule"/>
</dbReference>
<keyword evidence="5" id="KW-0812">Transmembrane</keyword>
<keyword evidence="2 5" id="KW-0813">Transport</keyword>
<dbReference type="PANTHER" id="PTHR45755">
    <property type="match status" value="1"/>
</dbReference>
<dbReference type="AlphaFoldDB" id="A0A4U1F3Q8"/>
<feature type="non-terminal residue" evidence="6">
    <location>
        <position position="1"/>
    </location>
</feature>
<organism evidence="6 7">
    <name type="scientific">Monodon monoceros</name>
    <name type="common">Narwhal</name>
    <name type="synonym">Ceratodon monodon</name>
    <dbReference type="NCBI Taxonomy" id="40151"/>
    <lineage>
        <taxon>Eukaryota</taxon>
        <taxon>Metazoa</taxon>
        <taxon>Chordata</taxon>
        <taxon>Craniata</taxon>
        <taxon>Vertebrata</taxon>
        <taxon>Euteleostomi</taxon>
        <taxon>Mammalia</taxon>
        <taxon>Eutheria</taxon>
        <taxon>Laurasiatheria</taxon>
        <taxon>Artiodactyla</taxon>
        <taxon>Whippomorpha</taxon>
        <taxon>Cetacea</taxon>
        <taxon>Odontoceti</taxon>
        <taxon>Monodontidae</taxon>
        <taxon>Monodon</taxon>
    </lineage>
</organism>
<gene>
    <name evidence="6" type="ORF">EI555_000241</name>
</gene>
<reference evidence="7" key="1">
    <citation type="journal article" date="2019" name="IScience">
        <title>Narwhal Genome Reveals Long-Term Low Genetic Diversity despite Current Large Abundance Size.</title>
        <authorList>
            <person name="Westbury M.V."/>
            <person name="Petersen B."/>
            <person name="Garde E."/>
            <person name="Heide-Jorgensen M.P."/>
            <person name="Lorenzen E.D."/>
        </authorList>
    </citation>
    <scope>NUCLEOTIDE SEQUENCE [LARGE SCALE GENOMIC DNA]</scope>
</reference>
<proteinExistence type="inferred from homology"/>
<keyword evidence="3" id="KW-0864">Zinc transport</keyword>